<gene>
    <name evidence="1" type="ORF">IC610_00100</name>
</gene>
<name>A0ABR8Z7T6_9FLAO</name>
<sequence>MKEVITISALMAALIVSSCGSGENKNAETAQQTVTTTTFTPGLYLTLQKNLFMKVSLKLPLVADHTFLSYVIKIGISGISTLHRQILMRIILRCGKALFRTFKG</sequence>
<dbReference type="RefSeq" id="WP_191734662.1">
    <property type="nucleotide sequence ID" value="NZ_JACYFS010000001.1"/>
</dbReference>
<evidence type="ECO:0000313" key="2">
    <source>
        <dbReference type="Proteomes" id="UP000637299"/>
    </source>
</evidence>
<comment type="caution">
    <text evidence="1">The sequence shown here is derived from an EMBL/GenBank/DDBJ whole genome shotgun (WGS) entry which is preliminary data.</text>
</comment>
<organism evidence="1 2">
    <name type="scientific">Chryseobacterium caseinilyticum</name>
    <dbReference type="NCBI Taxonomy" id="2771428"/>
    <lineage>
        <taxon>Bacteria</taxon>
        <taxon>Pseudomonadati</taxon>
        <taxon>Bacteroidota</taxon>
        <taxon>Flavobacteriia</taxon>
        <taxon>Flavobacteriales</taxon>
        <taxon>Weeksellaceae</taxon>
        <taxon>Chryseobacterium group</taxon>
        <taxon>Chryseobacterium</taxon>
    </lineage>
</organism>
<dbReference type="EMBL" id="JACYFS010000001">
    <property type="protein sequence ID" value="MBD8080816.1"/>
    <property type="molecule type" value="Genomic_DNA"/>
</dbReference>
<protein>
    <submittedName>
        <fullName evidence="1">Uncharacterized protein</fullName>
    </submittedName>
</protein>
<dbReference type="Proteomes" id="UP000637299">
    <property type="component" value="Unassembled WGS sequence"/>
</dbReference>
<dbReference type="PROSITE" id="PS51257">
    <property type="entry name" value="PROKAR_LIPOPROTEIN"/>
    <property type="match status" value="1"/>
</dbReference>
<accession>A0ABR8Z7T6</accession>
<reference evidence="1 2" key="1">
    <citation type="submission" date="2020-09" db="EMBL/GenBank/DDBJ databases">
        <title>Genome seq and assembly of Chryseobacterium sp.</title>
        <authorList>
            <person name="Chhetri G."/>
        </authorList>
    </citation>
    <scope>NUCLEOTIDE SEQUENCE [LARGE SCALE GENOMIC DNA]</scope>
    <source>
        <strain evidence="1 2">GCR10</strain>
    </source>
</reference>
<keyword evidence="2" id="KW-1185">Reference proteome</keyword>
<evidence type="ECO:0000313" key="1">
    <source>
        <dbReference type="EMBL" id="MBD8080816.1"/>
    </source>
</evidence>
<proteinExistence type="predicted"/>